<dbReference type="SUPFAM" id="SSF47384">
    <property type="entry name" value="Homodimeric domain of signal transducing histidine kinase"/>
    <property type="match status" value="1"/>
</dbReference>
<dbReference type="NCBIfam" id="NF008235">
    <property type="entry name" value="PRK11006.1"/>
    <property type="match status" value="1"/>
</dbReference>
<keyword evidence="9" id="KW-0547">Nucleotide-binding</keyword>
<keyword evidence="11" id="KW-0067">ATP-binding</keyword>
<dbReference type="Pfam" id="PF11808">
    <property type="entry name" value="PhoR"/>
    <property type="match status" value="1"/>
</dbReference>
<evidence type="ECO:0000256" key="5">
    <source>
        <dbReference type="ARBA" id="ARBA00022475"/>
    </source>
</evidence>
<dbReference type="PANTHER" id="PTHR45453:SF1">
    <property type="entry name" value="PHOSPHATE REGULON SENSOR PROTEIN PHOR"/>
    <property type="match status" value="1"/>
</dbReference>
<evidence type="ECO:0000256" key="6">
    <source>
        <dbReference type="ARBA" id="ARBA00022553"/>
    </source>
</evidence>
<dbReference type="PANTHER" id="PTHR45453">
    <property type="entry name" value="PHOSPHATE REGULON SENSOR PROTEIN PHOR"/>
    <property type="match status" value="1"/>
</dbReference>
<comment type="subcellular location">
    <subcellularLocation>
        <location evidence="2">Cell membrane</location>
    </subcellularLocation>
</comment>
<keyword evidence="8" id="KW-0812">Transmembrane</keyword>
<dbReference type="Proteomes" id="UP000199256">
    <property type="component" value="Unassembled WGS sequence"/>
</dbReference>
<evidence type="ECO:0000256" key="13">
    <source>
        <dbReference type="ARBA" id="ARBA00023012"/>
    </source>
</evidence>
<dbReference type="InterPro" id="IPR004358">
    <property type="entry name" value="Sig_transdc_His_kin-like_C"/>
</dbReference>
<dbReference type="PRINTS" id="PR00344">
    <property type="entry name" value="BCTRLSENSOR"/>
</dbReference>
<evidence type="ECO:0000256" key="7">
    <source>
        <dbReference type="ARBA" id="ARBA00022679"/>
    </source>
</evidence>
<evidence type="ECO:0000313" key="17">
    <source>
        <dbReference type="Proteomes" id="UP000199256"/>
    </source>
</evidence>
<dbReference type="Pfam" id="PF00512">
    <property type="entry name" value="HisKA"/>
    <property type="match status" value="1"/>
</dbReference>
<evidence type="ECO:0000256" key="12">
    <source>
        <dbReference type="ARBA" id="ARBA00022989"/>
    </source>
</evidence>
<dbReference type="SMART" id="SM00388">
    <property type="entry name" value="HisKA"/>
    <property type="match status" value="1"/>
</dbReference>
<dbReference type="NCBIfam" id="TIGR02966">
    <property type="entry name" value="phoR_proteo"/>
    <property type="match status" value="1"/>
</dbReference>
<proteinExistence type="predicted"/>
<dbReference type="InterPro" id="IPR050351">
    <property type="entry name" value="BphY/WalK/GraS-like"/>
</dbReference>
<keyword evidence="17" id="KW-1185">Reference proteome</keyword>
<evidence type="ECO:0000256" key="3">
    <source>
        <dbReference type="ARBA" id="ARBA00012438"/>
    </source>
</evidence>
<dbReference type="AlphaFoldDB" id="A0A1H7MFJ5"/>
<comment type="catalytic activity">
    <reaction evidence="1">
        <text>ATP + protein L-histidine = ADP + protein N-phospho-L-histidine.</text>
        <dbReference type="EC" id="2.7.13.3"/>
    </reaction>
</comment>
<name>A0A1H7MFJ5_9GAMM</name>
<evidence type="ECO:0000256" key="8">
    <source>
        <dbReference type="ARBA" id="ARBA00022692"/>
    </source>
</evidence>
<keyword evidence="14" id="KW-0472">Membrane</keyword>
<keyword evidence="6" id="KW-0597">Phosphoprotein</keyword>
<dbReference type="EC" id="2.7.13.3" evidence="3"/>
<sequence>MIRDPHPWTLEAWRLGSVMVVGALVGWWIGYFFATLFVALLGFMGWHVFQLWRFHRWVRLGKRSDPPEASGIWRDLIHDLYRLHQRSRKRKKKIAKLLNRFHESSAAMPDATIILGKRFEIEWFNDAAVDLLRLRQPQDVGRRITHLLRHPRFLAYLEGGVYNQPLEMPRLPDNQVQLSARMVAYGDGQFLLTVRDVTRLHRLESMRRDFVANVSHELRTPLTVITGYVETLVDDDSLDPVVHRTLESMEFQAERMRRIIDDLLTLSHLETRDDGVAEQTAVPVPALIGAIEEDAHMLVTERDLTIRVEADAGLWLRGARNELHSAFSNLVTNAIRYTLDGGTITLRWYADDQGAHFQVEDTGIGIPPDHIPRLTERFYRVESDRSRARGGTGLGLAIVKHVLQRHDACLRIESVPDQGSTFTCDFGQARVLRKVAPVASDN</sequence>
<evidence type="ECO:0000256" key="9">
    <source>
        <dbReference type="ARBA" id="ARBA00022741"/>
    </source>
</evidence>
<dbReference type="Gene3D" id="1.10.287.130">
    <property type="match status" value="1"/>
</dbReference>
<keyword evidence="10 16" id="KW-0418">Kinase</keyword>
<dbReference type="RefSeq" id="WP_090253644.1">
    <property type="nucleotide sequence ID" value="NZ_FOAA01000009.1"/>
</dbReference>
<dbReference type="GO" id="GO:0005524">
    <property type="term" value="F:ATP binding"/>
    <property type="evidence" value="ECO:0007669"/>
    <property type="project" value="UniProtKB-KW"/>
</dbReference>
<dbReference type="GO" id="GO:0005886">
    <property type="term" value="C:plasma membrane"/>
    <property type="evidence" value="ECO:0007669"/>
    <property type="project" value="UniProtKB-SubCell"/>
</dbReference>
<dbReference type="GO" id="GO:0016036">
    <property type="term" value="P:cellular response to phosphate starvation"/>
    <property type="evidence" value="ECO:0007669"/>
    <property type="project" value="TreeGrafter"/>
</dbReference>
<dbReference type="OrthoDB" id="9813151at2"/>
<dbReference type="InterPro" id="IPR003661">
    <property type="entry name" value="HisK_dim/P_dom"/>
</dbReference>
<keyword evidence="5" id="KW-1003">Cell membrane</keyword>
<dbReference type="FunFam" id="3.30.565.10:FF:000006">
    <property type="entry name" value="Sensor histidine kinase WalK"/>
    <property type="match status" value="1"/>
</dbReference>
<evidence type="ECO:0000256" key="1">
    <source>
        <dbReference type="ARBA" id="ARBA00000085"/>
    </source>
</evidence>
<keyword evidence="4" id="KW-0813">Transport</keyword>
<evidence type="ECO:0000256" key="2">
    <source>
        <dbReference type="ARBA" id="ARBA00004236"/>
    </source>
</evidence>
<feature type="domain" description="Histidine kinase" evidence="15">
    <location>
        <begin position="213"/>
        <end position="430"/>
    </location>
</feature>
<protein>
    <recommendedName>
        <fullName evidence="3">histidine kinase</fullName>
        <ecNumber evidence="3">2.7.13.3</ecNumber>
    </recommendedName>
</protein>
<dbReference type="InterPro" id="IPR035965">
    <property type="entry name" value="PAS-like_dom_sf"/>
</dbReference>
<dbReference type="SUPFAM" id="SSF55874">
    <property type="entry name" value="ATPase domain of HSP90 chaperone/DNA topoisomerase II/histidine kinase"/>
    <property type="match status" value="1"/>
</dbReference>
<evidence type="ECO:0000313" key="16">
    <source>
        <dbReference type="EMBL" id="SEL09839.1"/>
    </source>
</evidence>
<dbReference type="SMART" id="SM00387">
    <property type="entry name" value="HATPase_c"/>
    <property type="match status" value="1"/>
</dbReference>
<dbReference type="STRING" id="1396821.SAMN05444515_10979"/>
<keyword evidence="12" id="KW-1133">Transmembrane helix</keyword>
<dbReference type="Gene3D" id="3.30.450.20">
    <property type="entry name" value="PAS domain"/>
    <property type="match status" value="1"/>
</dbReference>
<dbReference type="SUPFAM" id="SSF55785">
    <property type="entry name" value="PYP-like sensor domain (PAS domain)"/>
    <property type="match status" value="1"/>
</dbReference>
<dbReference type="InterPro" id="IPR005467">
    <property type="entry name" value="His_kinase_dom"/>
</dbReference>
<keyword evidence="13" id="KW-0902">Two-component regulatory system</keyword>
<evidence type="ECO:0000256" key="4">
    <source>
        <dbReference type="ARBA" id="ARBA00022448"/>
    </source>
</evidence>
<evidence type="ECO:0000256" key="11">
    <source>
        <dbReference type="ARBA" id="ARBA00022840"/>
    </source>
</evidence>
<accession>A0A1H7MFJ5</accession>
<organism evidence="16 17">
    <name type="scientific">Ectothiorhodospira marina</name>
    <dbReference type="NCBI Taxonomy" id="1396821"/>
    <lineage>
        <taxon>Bacteria</taxon>
        <taxon>Pseudomonadati</taxon>
        <taxon>Pseudomonadota</taxon>
        <taxon>Gammaproteobacteria</taxon>
        <taxon>Chromatiales</taxon>
        <taxon>Ectothiorhodospiraceae</taxon>
        <taxon>Ectothiorhodospira</taxon>
    </lineage>
</organism>
<dbReference type="GO" id="GO:0004721">
    <property type="term" value="F:phosphoprotein phosphatase activity"/>
    <property type="evidence" value="ECO:0007669"/>
    <property type="project" value="InterPro"/>
</dbReference>
<dbReference type="FunFam" id="1.10.287.130:FF:000001">
    <property type="entry name" value="Two-component sensor histidine kinase"/>
    <property type="match status" value="1"/>
</dbReference>
<dbReference type="InterPro" id="IPR014310">
    <property type="entry name" value="Sig_transdc_His_kinase_PhoR"/>
</dbReference>
<dbReference type="InterPro" id="IPR021766">
    <property type="entry name" value="PhoR_N"/>
</dbReference>
<evidence type="ECO:0000259" key="15">
    <source>
        <dbReference type="PROSITE" id="PS50109"/>
    </source>
</evidence>
<dbReference type="InterPro" id="IPR003594">
    <property type="entry name" value="HATPase_dom"/>
</dbReference>
<dbReference type="EMBL" id="FOAA01000009">
    <property type="protein sequence ID" value="SEL09839.1"/>
    <property type="molecule type" value="Genomic_DNA"/>
</dbReference>
<dbReference type="InterPro" id="IPR036890">
    <property type="entry name" value="HATPase_C_sf"/>
</dbReference>
<gene>
    <name evidence="16" type="ORF">SAMN05444515_10979</name>
</gene>
<dbReference type="CDD" id="cd00082">
    <property type="entry name" value="HisKA"/>
    <property type="match status" value="1"/>
</dbReference>
<dbReference type="GO" id="GO:0000155">
    <property type="term" value="F:phosphorelay sensor kinase activity"/>
    <property type="evidence" value="ECO:0007669"/>
    <property type="project" value="InterPro"/>
</dbReference>
<evidence type="ECO:0000256" key="10">
    <source>
        <dbReference type="ARBA" id="ARBA00022777"/>
    </source>
</evidence>
<reference evidence="17" key="1">
    <citation type="submission" date="2016-10" db="EMBL/GenBank/DDBJ databases">
        <authorList>
            <person name="Varghese N."/>
            <person name="Submissions S."/>
        </authorList>
    </citation>
    <scope>NUCLEOTIDE SEQUENCE [LARGE SCALE GENOMIC DNA]</scope>
    <source>
        <strain evidence="17">DSM 241</strain>
    </source>
</reference>
<dbReference type="InterPro" id="IPR036097">
    <property type="entry name" value="HisK_dim/P_sf"/>
</dbReference>
<dbReference type="Gene3D" id="3.30.565.10">
    <property type="entry name" value="Histidine kinase-like ATPase, C-terminal domain"/>
    <property type="match status" value="1"/>
</dbReference>
<keyword evidence="7" id="KW-0808">Transferase</keyword>
<dbReference type="PROSITE" id="PS50109">
    <property type="entry name" value="HIS_KIN"/>
    <property type="match status" value="1"/>
</dbReference>
<evidence type="ECO:0000256" key="14">
    <source>
        <dbReference type="ARBA" id="ARBA00023136"/>
    </source>
</evidence>
<dbReference type="Pfam" id="PF02518">
    <property type="entry name" value="HATPase_c"/>
    <property type="match status" value="1"/>
</dbReference>